<dbReference type="Pfam" id="PF00132">
    <property type="entry name" value="Hexapep"/>
    <property type="match status" value="1"/>
</dbReference>
<dbReference type="Gene3D" id="2.160.10.10">
    <property type="entry name" value="Hexapeptide repeat proteins"/>
    <property type="match status" value="1"/>
</dbReference>
<dbReference type="RefSeq" id="WP_044396701.1">
    <property type="nucleotide sequence ID" value="NZ_JAUSUN010000032.1"/>
</dbReference>
<evidence type="ECO:0000256" key="4">
    <source>
        <dbReference type="ARBA" id="ARBA00018522"/>
    </source>
</evidence>
<evidence type="ECO:0000256" key="3">
    <source>
        <dbReference type="ARBA" id="ARBA00013266"/>
    </source>
</evidence>
<dbReference type="EC" id="2.3.1.30" evidence="3 11"/>
<dbReference type="InterPro" id="IPR018357">
    <property type="entry name" value="Hexapep_transf_CS"/>
</dbReference>
<dbReference type="InterPro" id="IPR042122">
    <property type="entry name" value="Ser_AcTrfase_N_sf"/>
</dbReference>
<dbReference type="InterPro" id="IPR005881">
    <property type="entry name" value="Ser_O-AcTrfase"/>
</dbReference>
<dbReference type="InterPro" id="IPR045304">
    <property type="entry name" value="LbH_SAT"/>
</dbReference>
<evidence type="ECO:0000256" key="9">
    <source>
        <dbReference type="ARBA" id="ARBA00023315"/>
    </source>
</evidence>
<dbReference type="InterPro" id="IPR053376">
    <property type="entry name" value="Serine_acetyltransferase"/>
</dbReference>
<evidence type="ECO:0000256" key="1">
    <source>
        <dbReference type="ARBA" id="ARBA00004876"/>
    </source>
</evidence>
<name>A0ABU0FZN1_9BACI</name>
<dbReference type="GO" id="GO:0009001">
    <property type="term" value="F:serine O-acetyltransferase activity"/>
    <property type="evidence" value="ECO:0007669"/>
    <property type="project" value="UniProtKB-EC"/>
</dbReference>
<dbReference type="EMBL" id="JAUSUN010000032">
    <property type="protein sequence ID" value="MDQ0415349.1"/>
    <property type="molecule type" value="Genomic_DNA"/>
</dbReference>
<keyword evidence="13" id="KW-1185">Reference proteome</keyword>
<keyword evidence="6 11" id="KW-0808">Transferase</keyword>
<evidence type="ECO:0000256" key="2">
    <source>
        <dbReference type="ARBA" id="ARBA00007274"/>
    </source>
</evidence>
<evidence type="ECO:0000256" key="6">
    <source>
        <dbReference type="ARBA" id="ARBA00022679"/>
    </source>
</evidence>
<dbReference type="NCBIfam" id="NF041874">
    <property type="entry name" value="EPS_EpsC"/>
    <property type="match status" value="1"/>
</dbReference>
<dbReference type="CDD" id="cd03354">
    <property type="entry name" value="LbH_SAT"/>
    <property type="match status" value="1"/>
</dbReference>
<dbReference type="PROSITE" id="PS00101">
    <property type="entry name" value="HEXAPEP_TRANSFERASES"/>
    <property type="match status" value="1"/>
</dbReference>
<dbReference type="InterPro" id="IPR001451">
    <property type="entry name" value="Hexapep"/>
</dbReference>
<comment type="caution">
    <text evidence="12">The sequence shown here is derived from an EMBL/GenBank/DDBJ whole genome shotgun (WGS) entry which is preliminary data.</text>
</comment>
<comment type="catalytic activity">
    <reaction evidence="10 11">
        <text>L-serine + acetyl-CoA = O-acetyl-L-serine + CoA</text>
        <dbReference type="Rhea" id="RHEA:24560"/>
        <dbReference type="ChEBI" id="CHEBI:33384"/>
        <dbReference type="ChEBI" id="CHEBI:57287"/>
        <dbReference type="ChEBI" id="CHEBI:57288"/>
        <dbReference type="ChEBI" id="CHEBI:58340"/>
        <dbReference type="EC" id="2.3.1.30"/>
    </reaction>
</comment>
<proteinExistence type="inferred from homology"/>
<dbReference type="Gene3D" id="1.10.3130.10">
    <property type="entry name" value="serine acetyltransferase, domain 1"/>
    <property type="match status" value="1"/>
</dbReference>
<keyword evidence="8" id="KW-0198">Cysteine biosynthesis</keyword>
<sequence>MFKMIKEDIEVVFEQDPSARNTLEVVLTYAGLHAIWSHRLAHAFYKRKFYFIARTISQISRFFTGIEIHPGAKIGRRFFIDHGMGVVIGETCEIGDNVTVFQGVTLGGTGKEKGKRHPTVMDNALIATGAKVLGSITIGENSKVGAGSVVLKDVPPNSTVVGIPGKIVIQNGVRVKKDFNHRDLPDPVSDRCQEIEKELAKLKKELELLKLQEELEVVSQGRGLENGN</sequence>
<dbReference type="NCBIfam" id="TIGR01172">
    <property type="entry name" value="cysE"/>
    <property type="match status" value="1"/>
</dbReference>
<evidence type="ECO:0000256" key="11">
    <source>
        <dbReference type="PIRNR" id="PIRNR000441"/>
    </source>
</evidence>
<dbReference type="PIRSF" id="PIRSF000441">
    <property type="entry name" value="CysE"/>
    <property type="match status" value="1"/>
</dbReference>
<evidence type="ECO:0000256" key="8">
    <source>
        <dbReference type="ARBA" id="ARBA00023192"/>
    </source>
</evidence>
<dbReference type="InterPro" id="IPR011004">
    <property type="entry name" value="Trimer_LpxA-like_sf"/>
</dbReference>
<organism evidence="12 13">
    <name type="scientific">Mesobacillus stamsii</name>
    <dbReference type="NCBI Taxonomy" id="225347"/>
    <lineage>
        <taxon>Bacteria</taxon>
        <taxon>Bacillati</taxon>
        <taxon>Bacillota</taxon>
        <taxon>Bacilli</taxon>
        <taxon>Bacillales</taxon>
        <taxon>Bacillaceae</taxon>
        <taxon>Mesobacillus</taxon>
    </lineage>
</organism>
<comment type="similarity">
    <text evidence="2 11">Belongs to the transferase hexapeptide repeat family.</text>
</comment>
<dbReference type="PANTHER" id="PTHR42811">
    <property type="entry name" value="SERINE ACETYLTRANSFERASE"/>
    <property type="match status" value="1"/>
</dbReference>
<keyword evidence="9 11" id="KW-0012">Acyltransferase</keyword>
<evidence type="ECO:0000313" key="12">
    <source>
        <dbReference type="EMBL" id="MDQ0415349.1"/>
    </source>
</evidence>
<accession>A0ABU0FZN1</accession>
<evidence type="ECO:0000256" key="5">
    <source>
        <dbReference type="ARBA" id="ARBA00022605"/>
    </source>
</evidence>
<evidence type="ECO:0000256" key="10">
    <source>
        <dbReference type="ARBA" id="ARBA00049486"/>
    </source>
</evidence>
<reference evidence="12 13" key="1">
    <citation type="submission" date="2023-07" db="EMBL/GenBank/DDBJ databases">
        <title>Genomic Encyclopedia of Type Strains, Phase IV (KMG-IV): sequencing the most valuable type-strain genomes for metagenomic binning, comparative biology and taxonomic classification.</title>
        <authorList>
            <person name="Goeker M."/>
        </authorList>
    </citation>
    <scope>NUCLEOTIDE SEQUENCE [LARGE SCALE GENOMIC DNA]</scope>
    <source>
        <strain evidence="12 13">DSM 19598</strain>
    </source>
</reference>
<protein>
    <recommendedName>
        <fullName evidence="4 11">Serine acetyltransferase</fullName>
        <ecNumber evidence="3 11">2.3.1.30</ecNumber>
    </recommendedName>
</protein>
<dbReference type="Proteomes" id="UP001242313">
    <property type="component" value="Unassembled WGS sequence"/>
</dbReference>
<evidence type="ECO:0000313" key="13">
    <source>
        <dbReference type="Proteomes" id="UP001242313"/>
    </source>
</evidence>
<evidence type="ECO:0000256" key="7">
    <source>
        <dbReference type="ARBA" id="ARBA00022737"/>
    </source>
</evidence>
<keyword evidence="5" id="KW-0028">Amino-acid biosynthesis</keyword>
<gene>
    <name evidence="12" type="ORF">J2S25_003576</name>
</gene>
<comment type="pathway">
    <text evidence="1">Amino-acid biosynthesis; L-cysteine biosynthesis; L-cysteine from L-serine: step 1/2.</text>
</comment>
<dbReference type="SUPFAM" id="SSF51161">
    <property type="entry name" value="Trimeric LpxA-like enzymes"/>
    <property type="match status" value="1"/>
</dbReference>
<keyword evidence="7" id="KW-0677">Repeat</keyword>